<dbReference type="InterPro" id="IPR020846">
    <property type="entry name" value="MFS_dom"/>
</dbReference>
<keyword evidence="8" id="KW-1185">Reference proteome</keyword>
<dbReference type="EMBL" id="QLIX01000027">
    <property type="protein sequence ID" value="RAI56061.1"/>
    <property type="molecule type" value="Genomic_DNA"/>
</dbReference>
<feature type="transmembrane region" description="Helical" evidence="5">
    <location>
        <begin position="140"/>
        <end position="161"/>
    </location>
</feature>
<dbReference type="Proteomes" id="UP000249065">
    <property type="component" value="Unassembled WGS sequence"/>
</dbReference>
<feature type="transmembrane region" description="Helical" evidence="5">
    <location>
        <begin position="360"/>
        <end position="381"/>
    </location>
</feature>
<feature type="transmembrane region" description="Helical" evidence="5">
    <location>
        <begin position="12"/>
        <end position="35"/>
    </location>
</feature>
<name>A0A327LYR4_9PROT</name>
<evidence type="ECO:0000256" key="1">
    <source>
        <dbReference type="ARBA" id="ARBA00022692"/>
    </source>
</evidence>
<protein>
    <submittedName>
        <fullName evidence="7">MFS transporter</fullName>
    </submittedName>
</protein>
<feature type="transmembrane region" description="Helical" evidence="5">
    <location>
        <begin position="173"/>
        <end position="193"/>
    </location>
</feature>
<keyword evidence="2 5" id="KW-1133">Transmembrane helix</keyword>
<evidence type="ECO:0000256" key="4">
    <source>
        <dbReference type="SAM" id="MobiDB-lite"/>
    </source>
</evidence>
<evidence type="ECO:0000313" key="8">
    <source>
        <dbReference type="Proteomes" id="UP000249065"/>
    </source>
</evidence>
<dbReference type="PANTHER" id="PTHR23520">
    <property type="entry name" value="TRANSPORTER, PUTATIVE (AFU_ORTHOLOGUE AFUA_3G04000)-RELATED"/>
    <property type="match status" value="1"/>
</dbReference>
<dbReference type="InterPro" id="IPR011701">
    <property type="entry name" value="MFS"/>
</dbReference>
<evidence type="ECO:0000256" key="3">
    <source>
        <dbReference type="ARBA" id="ARBA00023136"/>
    </source>
</evidence>
<keyword evidence="3 5" id="KW-0472">Membrane</keyword>
<dbReference type="Pfam" id="PF07690">
    <property type="entry name" value="MFS_1"/>
    <property type="match status" value="2"/>
</dbReference>
<feature type="transmembrane region" description="Helical" evidence="5">
    <location>
        <begin position="248"/>
        <end position="270"/>
    </location>
</feature>
<evidence type="ECO:0000256" key="2">
    <source>
        <dbReference type="ARBA" id="ARBA00022989"/>
    </source>
</evidence>
<accession>A0A327LYR4</accession>
<evidence type="ECO:0000256" key="5">
    <source>
        <dbReference type="SAM" id="Phobius"/>
    </source>
</evidence>
<feature type="transmembrane region" description="Helical" evidence="5">
    <location>
        <begin position="291"/>
        <end position="315"/>
    </location>
</feature>
<feature type="domain" description="Major facilitator superfamily (MFS) profile" evidence="6">
    <location>
        <begin position="1"/>
        <end position="393"/>
    </location>
</feature>
<evidence type="ECO:0000259" key="6">
    <source>
        <dbReference type="PROSITE" id="PS50850"/>
    </source>
</evidence>
<dbReference type="SUPFAM" id="SSF103473">
    <property type="entry name" value="MFS general substrate transporter"/>
    <property type="match status" value="1"/>
</dbReference>
<dbReference type="AlphaFoldDB" id="A0A327LYR4"/>
<feature type="transmembrane region" description="Helical" evidence="5">
    <location>
        <begin position="73"/>
        <end position="91"/>
    </location>
</feature>
<proteinExistence type="predicted"/>
<feature type="transmembrane region" description="Helical" evidence="5">
    <location>
        <begin position="214"/>
        <end position="236"/>
    </location>
</feature>
<dbReference type="PANTHER" id="PTHR23520:SF5">
    <property type="entry name" value="TRANSPORTER, PUTATIVE (AFU_ORTHOLOGUE AFUA_3G04000)-RELATED"/>
    <property type="match status" value="1"/>
</dbReference>
<dbReference type="PROSITE" id="PS50850">
    <property type="entry name" value="MFS"/>
    <property type="match status" value="1"/>
</dbReference>
<dbReference type="RefSeq" id="WP_111472184.1">
    <property type="nucleotide sequence ID" value="NZ_QLIX01000027.1"/>
</dbReference>
<feature type="transmembrane region" description="Helical" evidence="5">
    <location>
        <begin position="97"/>
        <end position="119"/>
    </location>
</feature>
<dbReference type="Gene3D" id="1.20.1250.20">
    <property type="entry name" value="MFS general substrate transporter like domains"/>
    <property type="match status" value="2"/>
</dbReference>
<reference evidence="8" key="1">
    <citation type="submission" date="2018-06" db="EMBL/GenBank/DDBJ databases">
        <authorList>
            <person name="Khan S.A."/>
        </authorList>
    </citation>
    <scope>NUCLEOTIDE SEQUENCE [LARGE SCALE GENOMIC DNA]</scope>
    <source>
        <strain evidence="8">DB-1506</strain>
    </source>
</reference>
<keyword evidence="1 5" id="KW-0812">Transmembrane</keyword>
<comment type="caution">
    <text evidence="7">The sequence shown here is derived from an EMBL/GenBank/DDBJ whole genome shotgun (WGS) entry which is preliminary data.</text>
</comment>
<dbReference type="GO" id="GO:0022857">
    <property type="term" value="F:transmembrane transporter activity"/>
    <property type="evidence" value="ECO:0007669"/>
    <property type="project" value="InterPro"/>
</dbReference>
<dbReference type="InterPro" id="IPR036259">
    <property type="entry name" value="MFS_trans_sf"/>
</dbReference>
<sequence length="427" mass="44237">MDAATGDIRRILWARALRAFGDGYVAILLPVHLAALGLDALAVGAISTATLLGSSLLTLALGAVGHRIRRRPALLAASLLMAATGLAFAGVEGFWPLLLIAFVGTISPTGGDTGVFLPLEHTVLAQSVAEADRTAAFARYAFVGSVVGAAGALAAGLVDWLGPWLGPAAVTDALFAFYGVLGLVSFLLYRGLSPRAEATGEAPPAPLGPSRRRVYGLAALFALDSFGGGFVVNSLLALWLSERFGLEVATVGAVFFATGLCSAVSYFAAVPLARRFGLVNTMVFTHLPSSVFLIATAFAPTAFLAFALLVLRALLSQMDVPTRSSYVMAVVEPHERPAAASVTAVPRGLASAASPLLSGWLMGLSAFGWPLVLAGAVKITYDLLLLRAFARVRPPEETARATARLRGSSVTPPPGAVPARMEDTRSG</sequence>
<organism evidence="7 8">
    <name type="scientific">Roseicella frigidaeris</name>
    <dbReference type="NCBI Taxonomy" id="2230885"/>
    <lineage>
        <taxon>Bacteria</taxon>
        <taxon>Pseudomonadati</taxon>
        <taxon>Pseudomonadota</taxon>
        <taxon>Alphaproteobacteria</taxon>
        <taxon>Acetobacterales</taxon>
        <taxon>Roseomonadaceae</taxon>
        <taxon>Roseicella</taxon>
    </lineage>
</organism>
<feature type="region of interest" description="Disordered" evidence="4">
    <location>
        <begin position="400"/>
        <end position="427"/>
    </location>
</feature>
<dbReference type="OrthoDB" id="189258at2"/>
<evidence type="ECO:0000313" key="7">
    <source>
        <dbReference type="EMBL" id="RAI56061.1"/>
    </source>
</evidence>
<feature type="transmembrane region" description="Helical" evidence="5">
    <location>
        <begin position="41"/>
        <end position="61"/>
    </location>
</feature>
<gene>
    <name evidence="7" type="ORF">DOO78_22740</name>
</gene>